<dbReference type="EMBL" id="JACRDE010000300">
    <property type="protein sequence ID" value="MBI5250037.1"/>
    <property type="molecule type" value="Genomic_DNA"/>
</dbReference>
<name>A0A9D6V245_9BACT</name>
<accession>A0A9D6V245</accession>
<sequence length="77" mass="8480">MLQTVGTGIPPLESVARWGRKAVDTWLEVKARYRARLGRKQGAGNTPAGNSLALKASDDKQAPSVEHWVTDHTERQL</sequence>
<protein>
    <submittedName>
        <fullName evidence="2">Uncharacterized protein</fullName>
    </submittedName>
</protein>
<organism evidence="2 3">
    <name type="scientific">Desulfomonile tiedjei</name>
    <dbReference type="NCBI Taxonomy" id="2358"/>
    <lineage>
        <taxon>Bacteria</taxon>
        <taxon>Pseudomonadati</taxon>
        <taxon>Thermodesulfobacteriota</taxon>
        <taxon>Desulfomonilia</taxon>
        <taxon>Desulfomonilales</taxon>
        <taxon>Desulfomonilaceae</taxon>
        <taxon>Desulfomonile</taxon>
    </lineage>
</organism>
<dbReference type="Proteomes" id="UP000807825">
    <property type="component" value="Unassembled WGS sequence"/>
</dbReference>
<feature type="compositionally biased region" description="Basic and acidic residues" evidence="1">
    <location>
        <begin position="68"/>
        <end position="77"/>
    </location>
</feature>
<gene>
    <name evidence="2" type="ORF">HY912_11130</name>
</gene>
<evidence type="ECO:0000256" key="1">
    <source>
        <dbReference type="SAM" id="MobiDB-lite"/>
    </source>
</evidence>
<evidence type="ECO:0000313" key="2">
    <source>
        <dbReference type="EMBL" id="MBI5250037.1"/>
    </source>
</evidence>
<evidence type="ECO:0000313" key="3">
    <source>
        <dbReference type="Proteomes" id="UP000807825"/>
    </source>
</evidence>
<proteinExistence type="predicted"/>
<dbReference type="AlphaFoldDB" id="A0A9D6V245"/>
<comment type="caution">
    <text evidence="2">The sequence shown here is derived from an EMBL/GenBank/DDBJ whole genome shotgun (WGS) entry which is preliminary data.</text>
</comment>
<reference evidence="2" key="1">
    <citation type="submission" date="2020-07" db="EMBL/GenBank/DDBJ databases">
        <title>Huge and variable diversity of episymbiotic CPR bacteria and DPANN archaea in groundwater ecosystems.</title>
        <authorList>
            <person name="He C.Y."/>
            <person name="Keren R."/>
            <person name="Whittaker M."/>
            <person name="Farag I.F."/>
            <person name="Doudna J."/>
            <person name="Cate J.H.D."/>
            <person name="Banfield J.F."/>
        </authorList>
    </citation>
    <scope>NUCLEOTIDE SEQUENCE</scope>
    <source>
        <strain evidence="2">NC_groundwater_1664_Pr3_B-0.1um_52_9</strain>
    </source>
</reference>
<feature type="region of interest" description="Disordered" evidence="1">
    <location>
        <begin position="37"/>
        <end position="77"/>
    </location>
</feature>